<proteinExistence type="predicted"/>
<dbReference type="AlphaFoldDB" id="A0AAI8VWA7"/>
<evidence type="ECO:0000313" key="1">
    <source>
        <dbReference type="EMBL" id="CAJ2511864.1"/>
    </source>
</evidence>
<dbReference type="EMBL" id="CAUWAG010000018">
    <property type="protein sequence ID" value="CAJ2511864.1"/>
    <property type="molecule type" value="Genomic_DNA"/>
</dbReference>
<organism evidence="1 2">
    <name type="scientific">Anthostomella pinea</name>
    <dbReference type="NCBI Taxonomy" id="933095"/>
    <lineage>
        <taxon>Eukaryota</taxon>
        <taxon>Fungi</taxon>
        <taxon>Dikarya</taxon>
        <taxon>Ascomycota</taxon>
        <taxon>Pezizomycotina</taxon>
        <taxon>Sordariomycetes</taxon>
        <taxon>Xylariomycetidae</taxon>
        <taxon>Xylariales</taxon>
        <taxon>Xylariaceae</taxon>
        <taxon>Anthostomella</taxon>
    </lineage>
</organism>
<reference evidence="1" key="1">
    <citation type="submission" date="2023-10" db="EMBL/GenBank/DDBJ databases">
        <authorList>
            <person name="Hackl T."/>
        </authorList>
    </citation>
    <scope>NUCLEOTIDE SEQUENCE</scope>
</reference>
<comment type="caution">
    <text evidence="1">The sequence shown here is derived from an EMBL/GenBank/DDBJ whole genome shotgun (WGS) entry which is preliminary data.</text>
</comment>
<evidence type="ECO:0000313" key="2">
    <source>
        <dbReference type="Proteomes" id="UP001295740"/>
    </source>
</evidence>
<keyword evidence="2" id="KW-1185">Reference proteome</keyword>
<dbReference type="Proteomes" id="UP001295740">
    <property type="component" value="Unassembled WGS sequence"/>
</dbReference>
<gene>
    <name evidence="1" type="ORF">KHLLAP_LOCUS12332</name>
</gene>
<protein>
    <submittedName>
        <fullName evidence="1">Uu.00g074890.m01.CDS01</fullName>
    </submittedName>
</protein>
<name>A0AAI8VWA7_9PEZI</name>
<sequence>MSSRPFISTWTKFKGPTSGALDPSIFAPLFASNIEIQDARYGRIAESPGEYMLVVIWPTEADYKRFMESAQHDSLRVRLKAESPDEPTTQVLDFGNMLYWHHFGVNTEFRTVYFPNTTLPATRDAVRSLKGLVTTAGHGIGGDFAHMCPYRCVPTKGWVDAEQTWNERKTVACIWVHNWKDEESEKKFKATGRRMPKSEEDYQPLALEAFEGELEDLGALAWEDIHVDFQKVPRMVGA</sequence>
<accession>A0AAI8VWA7</accession>